<dbReference type="InterPro" id="IPR036188">
    <property type="entry name" value="FAD/NAD-bd_sf"/>
</dbReference>
<dbReference type="PANTHER" id="PTHR46496">
    <property type="match status" value="1"/>
</dbReference>
<dbReference type="EMBL" id="RCBY01000335">
    <property type="protein sequence ID" value="RQH24038.1"/>
    <property type="molecule type" value="Genomic_DNA"/>
</dbReference>
<dbReference type="GO" id="GO:0071949">
    <property type="term" value="F:FAD binding"/>
    <property type="evidence" value="ECO:0007669"/>
    <property type="project" value="InterPro"/>
</dbReference>
<evidence type="ECO:0000313" key="2">
    <source>
        <dbReference type="EMBL" id="RQH24038.1"/>
    </source>
</evidence>
<protein>
    <submittedName>
        <fullName evidence="2">FAD-binding monooxygenase</fullName>
    </submittedName>
</protein>
<sequence length="400" mass="45412">MRETSQPVVEKVAIIGGGPGGLATAIALRKQGIDAHVYEQAREFRPVGADISLLPNGLKCLDAIKPDIVSTLKCSSCQVQRVTLKTSTGETIRTFPSPIMRKYGQPALTIWWWHLQQILASALPAEVIHLNHRCIGFEQNQNRVITHFENGKTVESDLLIGVDGVNSRIREILIGDGQPRYLGSMSWRAVVNYQEELLPPNEVIVMNGEKTILFLLNLGEGDMYWGARKLLPDSTLSSTFAEAKSRVLREFANWMEPVRELMAQTDPERILEGRICDRLPLKQWSYGRVTLLGDAAHPMAPSVGQGANTTFEDAYELAECLYNFSELETALANYDNRRIRRTAIIQTRSAEGEKRYYQSNQQTNQKSQQMFEEEEFQNWLYDYEPNSESRFKPWQEKVVV</sequence>
<dbReference type="GO" id="GO:0004497">
    <property type="term" value="F:monooxygenase activity"/>
    <property type="evidence" value="ECO:0007669"/>
    <property type="project" value="UniProtKB-KW"/>
</dbReference>
<comment type="caution">
    <text evidence="2">The sequence shown here is derived from an EMBL/GenBank/DDBJ whole genome shotgun (WGS) entry which is preliminary data.</text>
</comment>
<feature type="domain" description="FAD-binding" evidence="1">
    <location>
        <begin position="128"/>
        <end position="341"/>
    </location>
</feature>
<dbReference type="Gene3D" id="3.50.50.60">
    <property type="entry name" value="FAD/NAD(P)-binding domain"/>
    <property type="match status" value="1"/>
</dbReference>
<keyword evidence="2" id="KW-0503">Monooxygenase</keyword>
<dbReference type="OrthoDB" id="9766816at2"/>
<organism evidence="2 3">
    <name type="scientific">Okeania hirsuta</name>
    <dbReference type="NCBI Taxonomy" id="1458930"/>
    <lineage>
        <taxon>Bacteria</taxon>
        <taxon>Bacillati</taxon>
        <taxon>Cyanobacteriota</taxon>
        <taxon>Cyanophyceae</taxon>
        <taxon>Oscillatoriophycideae</taxon>
        <taxon>Oscillatoriales</taxon>
        <taxon>Microcoleaceae</taxon>
        <taxon>Okeania</taxon>
    </lineage>
</organism>
<dbReference type="Pfam" id="PF13450">
    <property type="entry name" value="NAD_binding_8"/>
    <property type="match status" value="1"/>
</dbReference>
<accession>A0A3N6NZX8</accession>
<name>A0A3N6NZX8_9CYAN</name>
<dbReference type="AlphaFoldDB" id="A0A3N6NZX8"/>
<dbReference type="SUPFAM" id="SSF51905">
    <property type="entry name" value="FAD/NAD(P)-binding domain"/>
    <property type="match status" value="1"/>
</dbReference>
<dbReference type="Pfam" id="PF01494">
    <property type="entry name" value="FAD_binding_3"/>
    <property type="match status" value="1"/>
</dbReference>
<dbReference type="PRINTS" id="PR00420">
    <property type="entry name" value="RNGMNOXGNASE"/>
</dbReference>
<proteinExistence type="predicted"/>
<gene>
    <name evidence="2" type="ORF">D5R40_30250</name>
</gene>
<keyword evidence="3" id="KW-1185">Reference proteome</keyword>
<evidence type="ECO:0000313" key="3">
    <source>
        <dbReference type="Proteomes" id="UP000269154"/>
    </source>
</evidence>
<dbReference type="RefSeq" id="WP_124155621.1">
    <property type="nucleotide sequence ID" value="NZ_CAWOLW010000263.1"/>
</dbReference>
<keyword evidence="2" id="KW-0560">Oxidoreductase</keyword>
<dbReference type="PANTHER" id="PTHR46496:SF4">
    <property type="entry name" value="ZEAXANTHIN EPOXIDASE"/>
    <property type="match status" value="1"/>
</dbReference>
<dbReference type="InterPro" id="IPR002938">
    <property type="entry name" value="FAD-bd"/>
</dbReference>
<dbReference type="Proteomes" id="UP000269154">
    <property type="component" value="Unassembled WGS sequence"/>
</dbReference>
<evidence type="ECO:0000259" key="1">
    <source>
        <dbReference type="Pfam" id="PF01494"/>
    </source>
</evidence>
<reference evidence="2 3" key="1">
    <citation type="journal article" date="2018" name="ACS Chem. Biol.">
        <title>Ketoreductase domain dysfunction expands chemodiversity: malyngamide biosynthesis in the cyanobacterium Okeania hirsuta.</title>
        <authorList>
            <person name="Moss N.A."/>
            <person name="Leao T."/>
            <person name="Rankin M."/>
            <person name="McCullough T.M."/>
            <person name="Qu P."/>
            <person name="Korobeynikov A."/>
            <person name="Smith J.L."/>
            <person name="Gerwick L."/>
            <person name="Gerwick W.H."/>
        </authorList>
    </citation>
    <scope>NUCLEOTIDE SEQUENCE [LARGE SCALE GENOMIC DNA]</scope>
    <source>
        <strain evidence="2 3">PAB10Feb10-1</strain>
    </source>
</reference>